<keyword evidence="1" id="KW-0812">Transmembrane</keyword>
<dbReference type="EMBL" id="LCAV01000028">
    <property type="protein sequence ID" value="KKR97546.1"/>
    <property type="molecule type" value="Genomic_DNA"/>
</dbReference>
<protein>
    <submittedName>
        <fullName evidence="2">Uncharacterized protein</fullName>
    </submittedName>
</protein>
<dbReference type="Proteomes" id="UP000034108">
    <property type="component" value="Unassembled WGS sequence"/>
</dbReference>
<accession>A0A0G0VD26</accession>
<feature type="transmembrane region" description="Helical" evidence="1">
    <location>
        <begin position="48"/>
        <end position="73"/>
    </location>
</feature>
<evidence type="ECO:0000256" key="1">
    <source>
        <dbReference type="SAM" id="Phobius"/>
    </source>
</evidence>
<reference evidence="2 3" key="1">
    <citation type="journal article" date="2015" name="Nature">
        <title>rRNA introns, odd ribosomes, and small enigmatic genomes across a large radiation of phyla.</title>
        <authorList>
            <person name="Brown C.T."/>
            <person name="Hug L.A."/>
            <person name="Thomas B.C."/>
            <person name="Sharon I."/>
            <person name="Castelle C.J."/>
            <person name="Singh A."/>
            <person name="Wilkins M.J."/>
            <person name="Williams K.H."/>
            <person name="Banfield J.F."/>
        </authorList>
    </citation>
    <scope>NUCLEOTIDE SEQUENCE [LARGE SCALE GENOMIC DNA]</scope>
</reference>
<evidence type="ECO:0000313" key="3">
    <source>
        <dbReference type="Proteomes" id="UP000034108"/>
    </source>
</evidence>
<keyword evidence="1" id="KW-1133">Transmembrane helix</keyword>
<gene>
    <name evidence="2" type="ORF">UU49_C0028G0010</name>
</gene>
<keyword evidence="1" id="KW-0472">Membrane</keyword>
<dbReference type="STRING" id="1619048.UU49_C0028G0010"/>
<comment type="caution">
    <text evidence="2">The sequence shown here is derived from an EMBL/GenBank/DDBJ whole genome shotgun (WGS) entry which is preliminary data.</text>
</comment>
<name>A0A0G0VD26_9BACT</name>
<organism evidence="2 3">
    <name type="scientific">Candidatus Magasanikbacteria bacterium GW2011_GWC2_41_17</name>
    <dbReference type="NCBI Taxonomy" id="1619048"/>
    <lineage>
        <taxon>Bacteria</taxon>
        <taxon>Candidatus Magasanikiibacteriota</taxon>
    </lineage>
</organism>
<proteinExistence type="predicted"/>
<sequence length="82" mass="9111">MQLFWLIGVGSGFLIIWKSEWLYQNFGTVAWAEEHLGTEGGSRLFYKLFGLVLIFISFLGVSGLLGGMILGIFGGMFKGMVR</sequence>
<dbReference type="AlphaFoldDB" id="A0A0G0VD26"/>
<evidence type="ECO:0000313" key="2">
    <source>
        <dbReference type="EMBL" id="KKR97546.1"/>
    </source>
</evidence>